<keyword evidence="2" id="KW-0812">Transmembrane</keyword>
<dbReference type="PANTHER" id="PTHR11247">
    <property type="entry name" value="PALMITOYL-PROTEIN THIOESTERASE/DOLICHYLDIPHOSPHATASE 1"/>
    <property type="match status" value="1"/>
</dbReference>
<evidence type="ECO:0000313" key="4">
    <source>
        <dbReference type="EMBL" id="VUG19464.1"/>
    </source>
</evidence>
<dbReference type="Gene3D" id="1.20.144.10">
    <property type="entry name" value="Phosphatidic acid phosphatase type 2/haloperoxidase"/>
    <property type="match status" value="1"/>
</dbReference>
<dbReference type="UniPathway" id="UPA00378"/>
<feature type="transmembrane region" description="Helical" evidence="2">
    <location>
        <begin position="123"/>
        <end position="143"/>
    </location>
</feature>
<name>A0A7D9H3T7_DEKBR</name>
<evidence type="ECO:0000313" key="5">
    <source>
        <dbReference type="Proteomes" id="UP000478008"/>
    </source>
</evidence>
<reference evidence="4 5" key="1">
    <citation type="submission" date="2019-07" db="EMBL/GenBank/DDBJ databases">
        <authorList>
            <person name="Friedrich A."/>
            <person name="Schacherer J."/>
        </authorList>
    </citation>
    <scope>NUCLEOTIDE SEQUENCE [LARGE SCALE GENOMIC DNA]</scope>
</reference>
<dbReference type="SUPFAM" id="SSF48317">
    <property type="entry name" value="Acid phosphatase/Vanadium-dependent haloperoxidase"/>
    <property type="match status" value="1"/>
</dbReference>
<dbReference type="Proteomes" id="UP000478008">
    <property type="component" value="Unassembled WGS sequence"/>
</dbReference>
<keyword evidence="2" id="KW-1133">Transmembrane helix</keyword>
<keyword evidence="2" id="KW-0256">Endoplasmic reticulum</keyword>
<keyword evidence="5" id="KW-1185">Reference proteome</keyword>
<comment type="pathway">
    <text evidence="2">Protein modification; protein glycosylation.</text>
</comment>
<feature type="transmembrane region" description="Helical" evidence="2">
    <location>
        <begin position="90"/>
        <end position="111"/>
    </location>
</feature>
<dbReference type="InterPro" id="IPR000326">
    <property type="entry name" value="PAP2/HPO"/>
</dbReference>
<evidence type="ECO:0000259" key="3">
    <source>
        <dbReference type="Pfam" id="PF01569"/>
    </source>
</evidence>
<gene>
    <name evidence="4" type="primary">CAX4</name>
    <name evidence="4" type="ORF">DEBR0S5_03378G</name>
</gene>
<dbReference type="InterPro" id="IPR036938">
    <property type="entry name" value="PAP2/HPO_sf"/>
</dbReference>
<dbReference type="Pfam" id="PF01569">
    <property type="entry name" value="PAP2"/>
    <property type="match status" value="1"/>
</dbReference>
<organism evidence="4 5">
    <name type="scientific">Dekkera bruxellensis</name>
    <name type="common">Brettanomyces custersii</name>
    <dbReference type="NCBI Taxonomy" id="5007"/>
    <lineage>
        <taxon>Eukaryota</taxon>
        <taxon>Fungi</taxon>
        <taxon>Dikarya</taxon>
        <taxon>Ascomycota</taxon>
        <taxon>Saccharomycotina</taxon>
        <taxon>Pichiomycetes</taxon>
        <taxon>Pichiales</taxon>
        <taxon>Pichiaceae</taxon>
        <taxon>Brettanomyces</taxon>
    </lineage>
</organism>
<dbReference type="GO" id="GO:0047874">
    <property type="term" value="F:dolichyldiphosphatase activity"/>
    <property type="evidence" value="ECO:0007669"/>
    <property type="project" value="UniProtKB-UniRule"/>
</dbReference>
<feature type="transmembrane region" description="Helical" evidence="2">
    <location>
        <begin position="155"/>
        <end position="176"/>
    </location>
</feature>
<dbReference type="GO" id="GO:0008610">
    <property type="term" value="P:lipid biosynthetic process"/>
    <property type="evidence" value="ECO:0007669"/>
    <property type="project" value="TreeGrafter"/>
</dbReference>
<dbReference type="PANTHER" id="PTHR11247:SF1">
    <property type="entry name" value="DOLICHYLDIPHOSPHATASE 1"/>
    <property type="match status" value="1"/>
</dbReference>
<comment type="similarity">
    <text evidence="2">Belongs to the dolichyldiphosphatase family.</text>
</comment>
<dbReference type="GO" id="GO:0006487">
    <property type="term" value="P:protein N-linked glycosylation"/>
    <property type="evidence" value="ECO:0007669"/>
    <property type="project" value="UniProtKB-UniRule"/>
</dbReference>
<feature type="domain" description="Phosphatidic acid phosphatase type 2/haloperoxidase" evidence="3">
    <location>
        <begin position="60"/>
        <end position="170"/>
    </location>
</feature>
<proteinExistence type="inferred from homology"/>
<evidence type="ECO:0000256" key="2">
    <source>
        <dbReference type="RuleBase" id="RU367078"/>
    </source>
</evidence>
<comment type="subcellular location">
    <subcellularLocation>
        <location evidence="2">Endoplasmic reticulum membrane</location>
        <topology evidence="2">Multi-pass membrane protein</topology>
    </subcellularLocation>
</comment>
<comment type="function">
    <text evidence="2">Required for efficient N-glycosylation. Necessary for maintaining optimal levels of dolichol-linked oligosaccharides. Hydrolyzes dolichyl pyrophosphate at a very high rate and dolichyl monophosphate at a much lower rate. Does not act on phosphatidate.</text>
</comment>
<dbReference type="EC" id="3.6.1.43" evidence="2"/>
<dbReference type="AlphaFoldDB" id="A0A7D9H3T7"/>
<dbReference type="EMBL" id="CABFWN010000005">
    <property type="protein sequence ID" value="VUG19464.1"/>
    <property type="molecule type" value="Genomic_DNA"/>
</dbReference>
<comment type="catalytic activity">
    <reaction evidence="2">
        <text>a di-trans,poly-cis-dolichyl diphosphate + H2O = a di-trans,poly-cis-dolichyl phosphate + phosphate + H(+)</text>
        <dbReference type="Rhea" id="RHEA:14385"/>
        <dbReference type="Rhea" id="RHEA-COMP:19498"/>
        <dbReference type="Rhea" id="RHEA-COMP:19506"/>
        <dbReference type="ChEBI" id="CHEBI:15377"/>
        <dbReference type="ChEBI" id="CHEBI:15378"/>
        <dbReference type="ChEBI" id="CHEBI:43474"/>
        <dbReference type="ChEBI" id="CHEBI:57497"/>
        <dbReference type="ChEBI" id="CHEBI:57683"/>
        <dbReference type="EC" id="3.6.1.43"/>
    </reaction>
</comment>
<keyword evidence="2" id="KW-0472">Membrane</keyword>
<sequence length="239" mass="28133">MANSTYIPFDHTYIVYDPKQPWTLILALSSILPIIILIFLFSWFLTDRELEPCIIAGGQVVNDLISTLLKQKIRFARPIKGQIFKKDGHLVYGMPSSHSQFIMFFSTYMILKMSYQWPYHIERIYKIGAITSLLLGIGLIIYSRLFFSYHTIDQVIVGCFLGTFLSCGYFGAISILRDYGLLNWFLKWKVCELLRIKDSFHTSKYRTLKEERNTWEDNFIDEQINEAQNKYDNTNRRMI</sequence>
<evidence type="ECO:0000256" key="1">
    <source>
        <dbReference type="ARBA" id="ARBA00022801"/>
    </source>
</evidence>
<keyword evidence="1 2" id="KW-0378">Hydrolase</keyword>
<feature type="transmembrane region" description="Helical" evidence="2">
    <location>
        <begin position="22"/>
        <end position="45"/>
    </location>
</feature>
<protein>
    <recommendedName>
        <fullName evidence="2">Dolichyldiphosphatase</fullName>
        <ecNumber evidence="2">3.6.1.43</ecNumber>
    </recommendedName>
</protein>
<dbReference type="GO" id="GO:0005789">
    <property type="term" value="C:endoplasmic reticulum membrane"/>
    <property type="evidence" value="ECO:0007669"/>
    <property type="project" value="UniProtKB-SubCell"/>
</dbReference>
<accession>A0A7D9H3T7</accession>